<accession>A0A5Q3Q6D7</accession>
<feature type="compositionally biased region" description="Polar residues" evidence="1">
    <location>
        <begin position="31"/>
        <end position="41"/>
    </location>
</feature>
<evidence type="ECO:0000313" key="3">
    <source>
        <dbReference type="Proteomes" id="UP000371041"/>
    </source>
</evidence>
<organism evidence="2 3">
    <name type="scientific">Allosaccharopolyspora coralli</name>
    <dbReference type="NCBI Taxonomy" id="2665642"/>
    <lineage>
        <taxon>Bacteria</taxon>
        <taxon>Bacillati</taxon>
        <taxon>Actinomycetota</taxon>
        <taxon>Actinomycetes</taxon>
        <taxon>Pseudonocardiales</taxon>
        <taxon>Pseudonocardiaceae</taxon>
        <taxon>Allosaccharopolyspora</taxon>
    </lineage>
</organism>
<dbReference type="RefSeq" id="WP_154076496.1">
    <property type="nucleotide sequence ID" value="NZ_CP045929.1"/>
</dbReference>
<evidence type="ECO:0000313" key="2">
    <source>
        <dbReference type="EMBL" id="QGK69903.1"/>
    </source>
</evidence>
<dbReference type="Proteomes" id="UP000371041">
    <property type="component" value="Chromosome"/>
</dbReference>
<protein>
    <submittedName>
        <fullName evidence="2">Uncharacterized protein</fullName>
    </submittedName>
</protein>
<dbReference type="EMBL" id="CP045929">
    <property type="protein sequence ID" value="QGK69903.1"/>
    <property type="molecule type" value="Genomic_DNA"/>
</dbReference>
<sequence>MTTVPAVAQGGPEHGRTLRVALDSTGHPTARHTQPARSTPGSCPRPGQRPPVLVYERREQLPDGTWHYLYVGARTQN</sequence>
<feature type="region of interest" description="Disordered" evidence="1">
    <location>
        <begin position="25"/>
        <end position="50"/>
    </location>
</feature>
<name>A0A5Q3Q6D7_9PSEU</name>
<gene>
    <name evidence="2" type="ORF">GIY23_10565</name>
</gene>
<keyword evidence="3" id="KW-1185">Reference proteome</keyword>
<reference evidence="3" key="1">
    <citation type="submission" date="2019-11" db="EMBL/GenBank/DDBJ databases">
        <title>The complete genome sequence of Saccharopolyspora sp. E2A.</title>
        <authorList>
            <person name="Zhang G."/>
        </authorList>
    </citation>
    <scope>NUCLEOTIDE SEQUENCE [LARGE SCALE GENOMIC DNA]</scope>
    <source>
        <strain evidence="3">E2A</strain>
    </source>
</reference>
<dbReference type="KEGG" id="sace:GIY23_10565"/>
<evidence type="ECO:0000256" key="1">
    <source>
        <dbReference type="SAM" id="MobiDB-lite"/>
    </source>
</evidence>
<dbReference type="AlphaFoldDB" id="A0A5Q3Q6D7"/>
<proteinExistence type="predicted"/>